<dbReference type="Gene3D" id="1.10.10.10">
    <property type="entry name" value="Winged helix-like DNA-binding domain superfamily/Winged helix DNA-binding domain"/>
    <property type="match status" value="1"/>
</dbReference>
<dbReference type="AlphaFoldDB" id="A0A1G2BFP9"/>
<protein>
    <recommendedName>
        <fullName evidence="1">Transcription regulator TrmB N-terminal domain-containing protein</fullName>
    </recommendedName>
</protein>
<dbReference type="PANTHER" id="PTHR34293">
    <property type="entry name" value="HTH-TYPE TRANSCRIPTIONAL REGULATOR TRMBL2"/>
    <property type="match status" value="1"/>
</dbReference>
<dbReference type="InterPro" id="IPR036388">
    <property type="entry name" value="WH-like_DNA-bd_sf"/>
</dbReference>
<dbReference type="InterPro" id="IPR002831">
    <property type="entry name" value="Tscrpt_reg_TrmB_N"/>
</dbReference>
<dbReference type="Pfam" id="PF01978">
    <property type="entry name" value="TrmB"/>
    <property type="match status" value="1"/>
</dbReference>
<sequence length="247" mass="28870">MKNDRLIEVLTELGLSENESKVYFSALSLGANTILKIAKDANLKRSTVYSIIEALKQQGLMHVQMHGLKKKYVAAHPTQLEQMIEKKRNDFKKHLPEFLATYHLDGKESTVKYYEGLKAVQSLYDESVQRIKSHEDYLVITNQEQWLQLDERFFMNYIKKRAKLNIRTRLLFQDSPTARKHKKLEKNFNETVKILPTGTTLETDMILIPSMLIIHQLVPPIMAIVIENKSIINMQKELFEIIWKLLK</sequence>
<name>A0A1G2BFP9_9BACT</name>
<proteinExistence type="predicted"/>
<reference evidence="2 3" key="1">
    <citation type="journal article" date="2016" name="Nat. Commun.">
        <title>Thousands of microbial genomes shed light on interconnected biogeochemical processes in an aquifer system.</title>
        <authorList>
            <person name="Anantharaman K."/>
            <person name="Brown C.T."/>
            <person name="Hug L.A."/>
            <person name="Sharon I."/>
            <person name="Castelle C.J."/>
            <person name="Probst A.J."/>
            <person name="Thomas B.C."/>
            <person name="Singh A."/>
            <person name="Wilkins M.J."/>
            <person name="Karaoz U."/>
            <person name="Brodie E.L."/>
            <person name="Williams K.H."/>
            <person name="Hubbard S.S."/>
            <person name="Banfield J.F."/>
        </authorList>
    </citation>
    <scope>NUCLEOTIDE SEQUENCE [LARGE SCALE GENOMIC DNA]</scope>
</reference>
<accession>A0A1G2BFP9</accession>
<dbReference type="PANTHER" id="PTHR34293:SF1">
    <property type="entry name" value="HTH-TYPE TRANSCRIPTIONAL REGULATOR TRMBL2"/>
    <property type="match status" value="1"/>
</dbReference>
<dbReference type="EMBL" id="MHKI01000012">
    <property type="protein sequence ID" value="OGY87100.1"/>
    <property type="molecule type" value="Genomic_DNA"/>
</dbReference>
<gene>
    <name evidence="2" type="ORF">A2319_02755</name>
</gene>
<evidence type="ECO:0000259" key="1">
    <source>
        <dbReference type="Pfam" id="PF01978"/>
    </source>
</evidence>
<dbReference type="InterPro" id="IPR036390">
    <property type="entry name" value="WH_DNA-bd_sf"/>
</dbReference>
<dbReference type="Proteomes" id="UP000176420">
    <property type="component" value="Unassembled WGS sequence"/>
</dbReference>
<evidence type="ECO:0000313" key="2">
    <source>
        <dbReference type="EMBL" id="OGY87100.1"/>
    </source>
</evidence>
<evidence type="ECO:0000313" key="3">
    <source>
        <dbReference type="Proteomes" id="UP000176420"/>
    </source>
</evidence>
<feature type="domain" description="Transcription regulator TrmB N-terminal" evidence="1">
    <location>
        <begin position="10"/>
        <end position="77"/>
    </location>
</feature>
<dbReference type="InterPro" id="IPR051797">
    <property type="entry name" value="TrmB-like"/>
</dbReference>
<dbReference type="SUPFAM" id="SSF46785">
    <property type="entry name" value="Winged helix' DNA-binding domain"/>
    <property type="match status" value="1"/>
</dbReference>
<organism evidence="2 3">
    <name type="scientific">Candidatus Kerfeldbacteria bacterium RIFOXYB2_FULL_38_14</name>
    <dbReference type="NCBI Taxonomy" id="1798547"/>
    <lineage>
        <taxon>Bacteria</taxon>
        <taxon>Candidatus Kerfeldiibacteriota</taxon>
    </lineage>
</organism>
<comment type="caution">
    <text evidence="2">The sequence shown here is derived from an EMBL/GenBank/DDBJ whole genome shotgun (WGS) entry which is preliminary data.</text>
</comment>